<reference evidence="2 3" key="1">
    <citation type="journal article" date="2018" name="Environ. Microbiol.">
        <title>Novel energy conservation strategies and behaviour of Pelotomaculum schinkii driving syntrophic propionate catabolism.</title>
        <authorList>
            <person name="Hidalgo-Ahumada C.A.P."/>
            <person name="Nobu M.K."/>
            <person name="Narihiro T."/>
            <person name="Tamaki H."/>
            <person name="Liu W.T."/>
            <person name="Kamagata Y."/>
            <person name="Stams A.J.M."/>
            <person name="Imachi H."/>
            <person name="Sousa D.Z."/>
        </authorList>
    </citation>
    <scope>NUCLEOTIDE SEQUENCE [LARGE SCALE GENOMIC DNA]</scope>
    <source>
        <strain evidence="2 3">MGP</strain>
    </source>
</reference>
<dbReference type="RefSeq" id="WP_134212753.1">
    <property type="nucleotide sequence ID" value="NZ_QFFZ01000006.1"/>
</dbReference>
<dbReference type="AlphaFoldDB" id="A0A4Y7RW97"/>
<gene>
    <name evidence="2" type="ORF">Pmgp_00878</name>
</gene>
<keyword evidence="1" id="KW-0812">Transmembrane</keyword>
<sequence length="116" mass="12248">MGKLAGIAVLAGMIISVTGSFLGNENLKISGYLILLVIATLAGYRFLRFSATTPVIEITGTCIDLKKLPTHYTLSLRTGVGIYSGQANLKVAGDINKGDKLSLKVKGPVILEAKKI</sequence>
<keyword evidence="1" id="KW-1133">Transmembrane helix</keyword>
<evidence type="ECO:0000256" key="1">
    <source>
        <dbReference type="SAM" id="Phobius"/>
    </source>
</evidence>
<dbReference type="EMBL" id="QFFZ01000006">
    <property type="protein sequence ID" value="TEB12547.1"/>
    <property type="molecule type" value="Genomic_DNA"/>
</dbReference>
<dbReference type="Proteomes" id="UP000297597">
    <property type="component" value="Unassembled WGS sequence"/>
</dbReference>
<keyword evidence="3" id="KW-1185">Reference proteome</keyword>
<accession>A0A4Y7RW97</accession>
<comment type="caution">
    <text evidence="2">The sequence shown here is derived from an EMBL/GenBank/DDBJ whole genome shotgun (WGS) entry which is preliminary data.</text>
</comment>
<evidence type="ECO:0000313" key="2">
    <source>
        <dbReference type="EMBL" id="TEB12547.1"/>
    </source>
</evidence>
<feature type="transmembrane region" description="Helical" evidence="1">
    <location>
        <begin position="29"/>
        <end position="47"/>
    </location>
</feature>
<organism evidence="2 3">
    <name type="scientific">Pelotomaculum propionicicum</name>
    <dbReference type="NCBI Taxonomy" id="258475"/>
    <lineage>
        <taxon>Bacteria</taxon>
        <taxon>Bacillati</taxon>
        <taxon>Bacillota</taxon>
        <taxon>Clostridia</taxon>
        <taxon>Eubacteriales</taxon>
        <taxon>Desulfotomaculaceae</taxon>
        <taxon>Pelotomaculum</taxon>
    </lineage>
</organism>
<dbReference type="OrthoDB" id="9977473at2"/>
<name>A0A4Y7RW97_9FIRM</name>
<protein>
    <submittedName>
        <fullName evidence="2">Uncharacterized protein</fullName>
    </submittedName>
</protein>
<keyword evidence="1" id="KW-0472">Membrane</keyword>
<evidence type="ECO:0000313" key="3">
    <source>
        <dbReference type="Proteomes" id="UP000297597"/>
    </source>
</evidence>
<proteinExistence type="predicted"/>